<proteinExistence type="inferred from homology"/>
<feature type="signal peptide" evidence="3">
    <location>
        <begin position="1"/>
        <end position="22"/>
    </location>
</feature>
<organism evidence="4 5">
    <name type="scientific">Pseudomonas cremoricolorata</name>
    <dbReference type="NCBI Taxonomy" id="157783"/>
    <lineage>
        <taxon>Bacteria</taxon>
        <taxon>Pseudomonadati</taxon>
        <taxon>Pseudomonadota</taxon>
        <taxon>Gammaproteobacteria</taxon>
        <taxon>Pseudomonadales</taxon>
        <taxon>Pseudomonadaceae</taxon>
        <taxon>Pseudomonas</taxon>
    </lineage>
</organism>
<feature type="chain" id="PRO_5001851213" evidence="3">
    <location>
        <begin position="23"/>
        <end position="378"/>
    </location>
</feature>
<name>A0A089WSC7_9PSED</name>
<dbReference type="SUPFAM" id="SSF51004">
    <property type="entry name" value="C-terminal (heme d1) domain of cytochrome cd1-nitrite reductase"/>
    <property type="match status" value="1"/>
</dbReference>
<keyword evidence="5" id="KW-1185">Reference proteome</keyword>
<dbReference type="Gene3D" id="2.130.10.10">
    <property type="entry name" value="YVTN repeat-like/Quinoprotein amine dehydrogenase"/>
    <property type="match status" value="1"/>
</dbReference>
<dbReference type="eggNOG" id="COG2706">
    <property type="taxonomic scope" value="Bacteria"/>
</dbReference>
<dbReference type="Pfam" id="PF10282">
    <property type="entry name" value="Lactonase"/>
    <property type="match status" value="1"/>
</dbReference>
<dbReference type="AlphaFoldDB" id="A0A089WSC7"/>
<evidence type="ECO:0000313" key="5">
    <source>
        <dbReference type="Proteomes" id="UP000029493"/>
    </source>
</evidence>
<dbReference type="GO" id="GO:0005829">
    <property type="term" value="C:cytosol"/>
    <property type="evidence" value="ECO:0007669"/>
    <property type="project" value="TreeGrafter"/>
</dbReference>
<sequence length="378" mass="40925">MNRTCKHLLRISLMSLAVPVHAATLLVGSYTDGASHGIYRYHFDASTGQIESSPLQVVHAANPSWLALSPDQRVLYAVNEDRKGTVSSFAVEADGALTAQGKVSSQGGEPTHASLSHDQRYLFVANYGAEKPGGSLVALPVSRSGTLQAPTQQVRHAPSQVDAERQGEAHMHSMVVAPDGQHVYATDLGADRVFIYRYDGASAERPLKPASTAELVLPPGSGPRHLEFDSRGRFAYLTLEMSAQVAVLSVQQDGRLALVQQLPLTERHDAAFKSASGLHLSADGRFLYVSNRGKANEIVVYRVDPDDGRLTLVQRRASEGDHPREFALDPDGHFLLVANQHSDEIVVLRRDPREGTLGEVVQRLPQPAPSALVFAKSP</sequence>
<reference evidence="4 5" key="1">
    <citation type="submission" date="2014-09" db="EMBL/GenBank/DDBJ databases">
        <authorList>
            <person name="Chan K.-G."/>
        </authorList>
    </citation>
    <scope>NUCLEOTIDE SEQUENCE [LARGE SCALE GENOMIC DNA]</scope>
    <source>
        <strain evidence="4 5">ND07</strain>
    </source>
</reference>
<comment type="similarity">
    <text evidence="1">Belongs to the cycloisomerase 2 family.</text>
</comment>
<dbReference type="EMBL" id="CP009455">
    <property type="protein sequence ID" value="AIR91511.1"/>
    <property type="molecule type" value="Genomic_DNA"/>
</dbReference>
<dbReference type="Proteomes" id="UP000029493">
    <property type="component" value="Chromosome"/>
</dbReference>
<evidence type="ECO:0000256" key="1">
    <source>
        <dbReference type="ARBA" id="ARBA00005564"/>
    </source>
</evidence>
<protein>
    <submittedName>
        <fullName evidence="4">3-carboxymuconate cyclase</fullName>
    </submittedName>
</protein>
<dbReference type="RefSeq" id="WP_038414312.1">
    <property type="nucleotide sequence ID" value="NZ_CP009455.1"/>
</dbReference>
<accession>A0A089WSC7</accession>
<keyword evidence="3" id="KW-0732">Signal</keyword>
<dbReference type="InterPro" id="IPR015943">
    <property type="entry name" value="WD40/YVTN_repeat-like_dom_sf"/>
</dbReference>
<dbReference type="GO" id="GO:0017057">
    <property type="term" value="F:6-phosphogluconolactonase activity"/>
    <property type="evidence" value="ECO:0007669"/>
    <property type="project" value="TreeGrafter"/>
</dbReference>
<dbReference type="InterPro" id="IPR011048">
    <property type="entry name" value="Haem_d1_sf"/>
</dbReference>
<dbReference type="GO" id="GO:0006006">
    <property type="term" value="P:glucose metabolic process"/>
    <property type="evidence" value="ECO:0007669"/>
    <property type="project" value="UniProtKB-KW"/>
</dbReference>
<dbReference type="STRING" id="157783.LK03_20560"/>
<keyword evidence="2" id="KW-0119">Carbohydrate metabolism</keyword>
<gene>
    <name evidence="4" type="ORF">LK03_20560</name>
</gene>
<dbReference type="PANTHER" id="PTHR30344">
    <property type="entry name" value="6-PHOSPHOGLUCONOLACTONASE-RELATED"/>
    <property type="match status" value="1"/>
</dbReference>
<keyword evidence="2" id="KW-0313">Glucose metabolism</keyword>
<dbReference type="InterPro" id="IPR019405">
    <property type="entry name" value="Lactonase_7-beta_prop"/>
</dbReference>
<dbReference type="InterPro" id="IPR050282">
    <property type="entry name" value="Cycloisomerase_2"/>
</dbReference>
<dbReference type="OrthoDB" id="9790815at2"/>
<evidence type="ECO:0000313" key="4">
    <source>
        <dbReference type="EMBL" id="AIR91511.1"/>
    </source>
</evidence>
<evidence type="ECO:0000256" key="2">
    <source>
        <dbReference type="ARBA" id="ARBA00022526"/>
    </source>
</evidence>
<dbReference type="KEGG" id="psw:LK03_20560"/>
<evidence type="ECO:0000256" key="3">
    <source>
        <dbReference type="SAM" id="SignalP"/>
    </source>
</evidence>
<dbReference type="PANTHER" id="PTHR30344:SF1">
    <property type="entry name" value="6-PHOSPHOGLUCONOLACTONASE"/>
    <property type="match status" value="1"/>
</dbReference>